<feature type="transmembrane region" description="Helical" evidence="7">
    <location>
        <begin position="283"/>
        <end position="301"/>
    </location>
</feature>
<dbReference type="PROSITE" id="PS50850">
    <property type="entry name" value="MFS"/>
    <property type="match status" value="1"/>
</dbReference>
<accession>A0A5P2G6Y2</accession>
<dbReference type="GO" id="GO:0005886">
    <property type="term" value="C:plasma membrane"/>
    <property type="evidence" value="ECO:0007669"/>
    <property type="project" value="UniProtKB-SubCell"/>
</dbReference>
<proteinExistence type="predicted"/>
<dbReference type="OrthoDB" id="9783013at2"/>
<keyword evidence="2" id="KW-0813">Transport</keyword>
<evidence type="ECO:0000256" key="1">
    <source>
        <dbReference type="ARBA" id="ARBA00004651"/>
    </source>
</evidence>
<dbReference type="InterPro" id="IPR020846">
    <property type="entry name" value="MFS_dom"/>
</dbReference>
<feature type="transmembrane region" description="Helical" evidence="7">
    <location>
        <begin position="423"/>
        <end position="443"/>
    </location>
</feature>
<dbReference type="Pfam" id="PF03825">
    <property type="entry name" value="Nuc_H_symport"/>
    <property type="match status" value="1"/>
</dbReference>
<dbReference type="Gene3D" id="1.20.1250.20">
    <property type="entry name" value="MFS general substrate transporter like domains"/>
    <property type="match status" value="2"/>
</dbReference>
<dbReference type="KEGG" id="arac:E0W69_000870"/>
<evidence type="ECO:0000259" key="8">
    <source>
        <dbReference type="PROSITE" id="PS50850"/>
    </source>
</evidence>
<evidence type="ECO:0000256" key="7">
    <source>
        <dbReference type="SAM" id="Phobius"/>
    </source>
</evidence>
<evidence type="ECO:0000256" key="4">
    <source>
        <dbReference type="ARBA" id="ARBA00022692"/>
    </source>
</evidence>
<dbReference type="InterPro" id="IPR004740">
    <property type="entry name" value="Nuc_H_symport"/>
</dbReference>
<organism evidence="9 10">
    <name type="scientific">Rhizosphaericola mali</name>
    <dbReference type="NCBI Taxonomy" id="2545455"/>
    <lineage>
        <taxon>Bacteria</taxon>
        <taxon>Pseudomonadati</taxon>
        <taxon>Bacteroidota</taxon>
        <taxon>Chitinophagia</taxon>
        <taxon>Chitinophagales</taxon>
        <taxon>Chitinophagaceae</taxon>
        <taxon>Rhizosphaericola</taxon>
    </lineage>
</organism>
<keyword evidence="4 7" id="KW-0812">Transmembrane</keyword>
<dbReference type="CDD" id="cd06177">
    <property type="entry name" value="MFS_NHS"/>
    <property type="match status" value="1"/>
</dbReference>
<keyword evidence="6 7" id="KW-0472">Membrane</keyword>
<name>A0A5P2G6Y2_9BACT</name>
<feature type="transmembrane region" description="Helical" evidence="7">
    <location>
        <begin position="93"/>
        <end position="116"/>
    </location>
</feature>
<comment type="subcellular location">
    <subcellularLocation>
        <location evidence="1">Cell membrane</location>
        <topology evidence="1">Multi-pass membrane protein</topology>
    </subcellularLocation>
</comment>
<reference evidence="9 10" key="1">
    <citation type="submission" date="2019-09" db="EMBL/GenBank/DDBJ databases">
        <title>Complete genome sequence of Arachidicoccus sp. B3-10 isolated from apple orchard soil.</title>
        <authorList>
            <person name="Kim H.S."/>
            <person name="Han K.-I."/>
            <person name="Suh M.K."/>
            <person name="Lee K.C."/>
            <person name="Eom M.K."/>
            <person name="Kim J.-S."/>
            <person name="Kang S.W."/>
            <person name="Sin Y."/>
            <person name="Lee J.-S."/>
        </authorList>
    </citation>
    <scope>NUCLEOTIDE SEQUENCE [LARGE SCALE GENOMIC DNA]</scope>
    <source>
        <strain evidence="9 10">B3-10</strain>
    </source>
</reference>
<keyword evidence="3" id="KW-1003">Cell membrane</keyword>
<dbReference type="PANTHER" id="PTHR23522:SF4">
    <property type="entry name" value="NUCLEOSIDE PERMEASE NUPG-RELATED"/>
    <property type="match status" value="1"/>
</dbReference>
<dbReference type="RefSeq" id="WP_131328149.1">
    <property type="nucleotide sequence ID" value="NZ_CP044016.1"/>
</dbReference>
<evidence type="ECO:0000256" key="3">
    <source>
        <dbReference type="ARBA" id="ARBA00022475"/>
    </source>
</evidence>
<dbReference type="FunFam" id="1.20.1250.20:FF:000012">
    <property type="entry name" value="Nucleoside permease NupG"/>
    <property type="match status" value="1"/>
</dbReference>
<keyword evidence="5 7" id="KW-1133">Transmembrane helix</keyword>
<dbReference type="SUPFAM" id="SSF103473">
    <property type="entry name" value="MFS general substrate transporter"/>
    <property type="match status" value="1"/>
</dbReference>
<protein>
    <submittedName>
        <fullName evidence="9">Nucleoside permease</fullName>
    </submittedName>
</protein>
<sequence length="457" mass="51438">MQVKYRLIVLHFFQFFVWGAWLITVANYWFGTKHWDGTQFGAVFGTMGIASVFMPTLTGIIADRWMNAEKLYGILHILYAISLFYLTKVQTPGAFFAVMLISMCFYMPTIALGYSISYSILKKHNYDIITTFPPIRVWGTVGFIAAMWVTNLTGSKASVNQFYIASAGAFLLGIYGFTLIPCKPDKAQKSSSLAETLGLTAFKLFANKQIALFFIFSMFLGAALQLTNAYGDVFLSEFSAYPSYADSFVVKYSTIIMSISQISETLFILAIPFFLKKFGIKKVMLISILAWVLRFGFFGYGNPTSGLWMIIMSCIVYGMAFDFFNISGSLFIESSTTPKIRSSAQGLFMMMTNGFGAIFGSLVSGKVIDMYFTKHFQKASDLASFLKTDTSNTKFQSYLSENHLNILGNGDLSSIWQMKDWHSIWICFAAYALVLAILFMIFFKETKKPEDQIAIMH</sequence>
<feature type="transmembrane region" description="Helical" evidence="7">
    <location>
        <begin position="347"/>
        <end position="368"/>
    </location>
</feature>
<evidence type="ECO:0000256" key="6">
    <source>
        <dbReference type="ARBA" id="ARBA00023136"/>
    </source>
</evidence>
<dbReference type="EMBL" id="CP044016">
    <property type="protein sequence ID" value="QES87271.1"/>
    <property type="molecule type" value="Genomic_DNA"/>
</dbReference>
<feature type="transmembrane region" description="Helical" evidence="7">
    <location>
        <begin position="162"/>
        <end position="182"/>
    </location>
</feature>
<keyword evidence="10" id="KW-1185">Reference proteome</keyword>
<feature type="transmembrane region" description="Helical" evidence="7">
    <location>
        <begin position="7"/>
        <end position="30"/>
    </location>
</feature>
<evidence type="ECO:0000256" key="2">
    <source>
        <dbReference type="ARBA" id="ARBA00022448"/>
    </source>
</evidence>
<dbReference type="AlphaFoldDB" id="A0A5P2G6Y2"/>
<feature type="transmembrane region" description="Helical" evidence="7">
    <location>
        <begin position="250"/>
        <end position="271"/>
    </location>
</feature>
<feature type="transmembrane region" description="Helical" evidence="7">
    <location>
        <begin position="210"/>
        <end position="230"/>
    </location>
</feature>
<gene>
    <name evidence="9" type="ORF">E0W69_000870</name>
</gene>
<feature type="transmembrane region" description="Helical" evidence="7">
    <location>
        <begin position="128"/>
        <end position="150"/>
    </location>
</feature>
<dbReference type="GO" id="GO:0015212">
    <property type="term" value="F:cytidine transmembrane transporter activity"/>
    <property type="evidence" value="ECO:0007669"/>
    <property type="project" value="TreeGrafter"/>
</dbReference>
<feature type="transmembrane region" description="Helical" evidence="7">
    <location>
        <begin position="71"/>
        <end position="87"/>
    </location>
</feature>
<feature type="domain" description="Major facilitator superfamily (MFS) profile" evidence="8">
    <location>
        <begin position="161"/>
        <end position="457"/>
    </location>
</feature>
<dbReference type="NCBIfam" id="TIGR00889">
    <property type="entry name" value="2A0110"/>
    <property type="match status" value="1"/>
</dbReference>
<evidence type="ECO:0000313" key="9">
    <source>
        <dbReference type="EMBL" id="QES87271.1"/>
    </source>
</evidence>
<feature type="transmembrane region" description="Helical" evidence="7">
    <location>
        <begin position="307"/>
        <end position="326"/>
    </location>
</feature>
<feature type="transmembrane region" description="Helical" evidence="7">
    <location>
        <begin position="42"/>
        <end position="62"/>
    </location>
</feature>
<dbReference type="Proteomes" id="UP000292424">
    <property type="component" value="Chromosome"/>
</dbReference>
<evidence type="ECO:0000313" key="10">
    <source>
        <dbReference type="Proteomes" id="UP000292424"/>
    </source>
</evidence>
<dbReference type="GO" id="GO:0015213">
    <property type="term" value="F:uridine transmembrane transporter activity"/>
    <property type="evidence" value="ECO:0007669"/>
    <property type="project" value="TreeGrafter"/>
</dbReference>
<evidence type="ECO:0000256" key="5">
    <source>
        <dbReference type="ARBA" id="ARBA00022989"/>
    </source>
</evidence>
<dbReference type="PANTHER" id="PTHR23522">
    <property type="entry name" value="BLL5896 PROTEIN"/>
    <property type="match status" value="1"/>
</dbReference>
<dbReference type="InterPro" id="IPR036259">
    <property type="entry name" value="MFS_trans_sf"/>
</dbReference>